<organism evidence="2 3">
    <name type="scientific">Catenulispora yoronensis</name>
    <dbReference type="NCBI Taxonomy" id="450799"/>
    <lineage>
        <taxon>Bacteria</taxon>
        <taxon>Bacillati</taxon>
        <taxon>Actinomycetota</taxon>
        <taxon>Actinomycetes</taxon>
        <taxon>Catenulisporales</taxon>
        <taxon>Catenulisporaceae</taxon>
        <taxon>Catenulispora</taxon>
    </lineage>
</organism>
<feature type="transmembrane region" description="Helical" evidence="1">
    <location>
        <begin position="423"/>
        <end position="444"/>
    </location>
</feature>
<evidence type="ECO:0000313" key="2">
    <source>
        <dbReference type="EMBL" id="GAA2016286.1"/>
    </source>
</evidence>
<feature type="transmembrane region" description="Helical" evidence="1">
    <location>
        <begin position="218"/>
        <end position="237"/>
    </location>
</feature>
<keyword evidence="1" id="KW-1133">Transmembrane helix</keyword>
<reference evidence="3" key="1">
    <citation type="journal article" date="2019" name="Int. J. Syst. Evol. Microbiol.">
        <title>The Global Catalogue of Microorganisms (GCM) 10K type strain sequencing project: providing services to taxonomists for standard genome sequencing and annotation.</title>
        <authorList>
            <consortium name="The Broad Institute Genomics Platform"/>
            <consortium name="The Broad Institute Genome Sequencing Center for Infectious Disease"/>
            <person name="Wu L."/>
            <person name="Ma J."/>
        </authorList>
    </citation>
    <scope>NUCLEOTIDE SEQUENCE [LARGE SCALE GENOMIC DNA]</scope>
    <source>
        <strain evidence="3">JCM 16014</strain>
    </source>
</reference>
<gene>
    <name evidence="2" type="ORF">GCM10009839_09750</name>
</gene>
<comment type="caution">
    <text evidence="2">The sequence shown here is derived from an EMBL/GenBank/DDBJ whole genome shotgun (WGS) entry which is preliminary data.</text>
</comment>
<feature type="transmembrane region" description="Helical" evidence="1">
    <location>
        <begin position="396"/>
        <end position="417"/>
    </location>
</feature>
<protein>
    <recommendedName>
        <fullName evidence="4">PepSY domain-containing protein</fullName>
    </recommendedName>
</protein>
<name>A0ABP5F412_9ACTN</name>
<evidence type="ECO:0000313" key="3">
    <source>
        <dbReference type="Proteomes" id="UP001500751"/>
    </source>
</evidence>
<keyword evidence="3" id="KW-1185">Reference proteome</keyword>
<sequence length="476" mass="51322">MRFWAPAPRWDVLVPAMLALVSALSWVVATLRAPEIPAASHAMDASVLRARPPLPTRIPRWASPMRKVRGIVTCCLVAAAMGFALGTAVQPHGDRARRAAAISRAGSVIEEGKVLQVIGPDHEVHSGGGKDSDGYDKLESTTCYQHLVAAVPAGAGPVNRPMTVAVSVAVPDAKTSGFCLRVDDWVEVLYAPGRPDLGGLVDPRLTVYTGGTDVVLDWLMVGFAFVLLLPYMTSAFLHISHNREILREDFAAGKVVATRAVLVRAARNTYTLTDDDDSDREQVRELPPRLVFATADQGEIVLIAGSYGDPTLVVGELAGCAGWLCRTPRQLVTRRFRPGGSTPLVFIADDDRVLWGIYPYGYRADDNEQPFPGTEHVHDPQREVHRLPRPARFHPFLHFRAGAVLVLGYAALLPSLLGNPGTAVAATLGTIAIAAPPVAMFLASDTITSVRRIRRTMPELFAEEPDAAEAPAVPRA</sequence>
<accession>A0ABP5F412</accession>
<feature type="transmembrane region" description="Helical" evidence="1">
    <location>
        <begin position="70"/>
        <end position="89"/>
    </location>
</feature>
<keyword evidence="1" id="KW-0812">Transmembrane</keyword>
<dbReference type="Proteomes" id="UP001500751">
    <property type="component" value="Unassembled WGS sequence"/>
</dbReference>
<feature type="transmembrane region" description="Helical" evidence="1">
    <location>
        <begin position="12"/>
        <end position="31"/>
    </location>
</feature>
<evidence type="ECO:0000256" key="1">
    <source>
        <dbReference type="SAM" id="Phobius"/>
    </source>
</evidence>
<dbReference type="EMBL" id="BAAAQN010000004">
    <property type="protein sequence ID" value="GAA2016286.1"/>
    <property type="molecule type" value="Genomic_DNA"/>
</dbReference>
<proteinExistence type="predicted"/>
<keyword evidence="1" id="KW-0472">Membrane</keyword>
<evidence type="ECO:0008006" key="4">
    <source>
        <dbReference type="Google" id="ProtNLM"/>
    </source>
</evidence>